<dbReference type="InterPro" id="IPR000182">
    <property type="entry name" value="GNAT_dom"/>
</dbReference>
<dbReference type="PROSITE" id="PS51186">
    <property type="entry name" value="GNAT"/>
    <property type="match status" value="1"/>
</dbReference>
<dbReference type="RefSeq" id="WP_190182279.1">
    <property type="nucleotide sequence ID" value="NZ_BMVP01000001.1"/>
</dbReference>
<dbReference type="Pfam" id="PF13527">
    <property type="entry name" value="Acetyltransf_9"/>
    <property type="match status" value="1"/>
</dbReference>
<accession>A0ABQ3EPC6</accession>
<dbReference type="SUPFAM" id="SSF55729">
    <property type="entry name" value="Acyl-CoA N-acyltransferases (Nat)"/>
    <property type="match status" value="1"/>
</dbReference>
<protein>
    <recommendedName>
        <fullName evidence="1">N-acetyltransferase domain-containing protein</fullName>
    </recommendedName>
</protein>
<gene>
    <name evidence="2" type="ORF">GCM10010347_04570</name>
</gene>
<dbReference type="InterPro" id="IPR016181">
    <property type="entry name" value="Acyl_CoA_acyltransferase"/>
</dbReference>
<evidence type="ECO:0000259" key="1">
    <source>
        <dbReference type="PROSITE" id="PS51186"/>
    </source>
</evidence>
<feature type="domain" description="N-acetyltransferase" evidence="1">
    <location>
        <begin position="3"/>
        <end position="144"/>
    </location>
</feature>
<dbReference type="EMBL" id="BMVP01000001">
    <property type="protein sequence ID" value="GHB38285.1"/>
    <property type="molecule type" value="Genomic_DNA"/>
</dbReference>
<reference evidence="3" key="1">
    <citation type="journal article" date="2019" name="Int. J. Syst. Evol. Microbiol.">
        <title>The Global Catalogue of Microorganisms (GCM) 10K type strain sequencing project: providing services to taxonomists for standard genome sequencing and annotation.</title>
        <authorList>
            <consortium name="The Broad Institute Genomics Platform"/>
            <consortium name="The Broad Institute Genome Sequencing Center for Infectious Disease"/>
            <person name="Wu L."/>
            <person name="Ma J."/>
        </authorList>
    </citation>
    <scope>NUCLEOTIDE SEQUENCE [LARGE SCALE GENOMIC DNA]</scope>
    <source>
        <strain evidence="3">JCM 4738</strain>
    </source>
</reference>
<name>A0ABQ3EPC6_9ACTN</name>
<proteinExistence type="predicted"/>
<dbReference type="Proteomes" id="UP000642673">
    <property type="component" value="Unassembled WGS sequence"/>
</dbReference>
<evidence type="ECO:0000313" key="2">
    <source>
        <dbReference type="EMBL" id="GHB38285.1"/>
    </source>
</evidence>
<dbReference type="Gene3D" id="3.40.630.30">
    <property type="match status" value="1"/>
</dbReference>
<sequence length="186" mass="19352">MIGVYEVLPAGLAAQVEALEAAAWPGAGAGHDPALSPRTVVLWDGAGQGAVAACLTLLRKEIRLGGGTYRAAGLSAVVTRPELRGRGLGGRLVTAAREVLAADPEVDVALFSCDRELTPFYEAAGFERLPGTVLLGGTPADPLPSDRPGFDKAVLAAFFTPDPASTRAVFTSTRIPLYPGLTDRLW</sequence>
<comment type="caution">
    <text evidence="2">The sequence shown here is derived from an EMBL/GenBank/DDBJ whole genome shotgun (WGS) entry which is preliminary data.</text>
</comment>
<keyword evidence="3" id="KW-1185">Reference proteome</keyword>
<evidence type="ECO:0000313" key="3">
    <source>
        <dbReference type="Proteomes" id="UP000642673"/>
    </source>
</evidence>
<organism evidence="2 3">
    <name type="scientific">Streptomyces cirratus</name>
    <dbReference type="NCBI Taxonomy" id="68187"/>
    <lineage>
        <taxon>Bacteria</taxon>
        <taxon>Bacillati</taxon>
        <taxon>Actinomycetota</taxon>
        <taxon>Actinomycetes</taxon>
        <taxon>Kitasatosporales</taxon>
        <taxon>Streptomycetaceae</taxon>
        <taxon>Streptomyces</taxon>
    </lineage>
</organism>